<feature type="domain" description="Retinoblastoma-associated protein B-box" evidence="1">
    <location>
        <begin position="65"/>
        <end position="188"/>
    </location>
</feature>
<feature type="non-terminal residue" evidence="2">
    <location>
        <position position="1"/>
    </location>
</feature>
<dbReference type="Gene3D" id="1.10.472.10">
    <property type="entry name" value="Cyclin-like"/>
    <property type="match status" value="1"/>
</dbReference>
<protein>
    <submittedName>
        <fullName evidence="2">Retinoblastoma-related protein 1-like</fullName>
    </submittedName>
</protein>
<dbReference type="GO" id="GO:0000785">
    <property type="term" value="C:chromatin"/>
    <property type="evidence" value="ECO:0007669"/>
    <property type="project" value="TreeGrafter"/>
</dbReference>
<keyword evidence="3" id="KW-1185">Reference proteome</keyword>
<dbReference type="GO" id="GO:0005667">
    <property type="term" value="C:transcription regulator complex"/>
    <property type="evidence" value="ECO:0007669"/>
    <property type="project" value="TreeGrafter"/>
</dbReference>
<dbReference type="PANTHER" id="PTHR13742:SF17">
    <property type="entry name" value="RE32990P-RELATED"/>
    <property type="match status" value="1"/>
</dbReference>
<dbReference type="InterPro" id="IPR036915">
    <property type="entry name" value="Cyclin-like_sf"/>
</dbReference>
<comment type="caution">
    <text evidence="2">The sequence shown here is derived from an EMBL/GenBank/DDBJ whole genome shotgun (WGS) entry which is preliminary data.</text>
</comment>
<evidence type="ECO:0000313" key="2">
    <source>
        <dbReference type="EMBL" id="MCH81063.1"/>
    </source>
</evidence>
<dbReference type="SUPFAM" id="SSF47954">
    <property type="entry name" value="Cyclin-like"/>
    <property type="match status" value="1"/>
</dbReference>
<gene>
    <name evidence="2" type="ORF">A2U01_0001842</name>
</gene>
<dbReference type="GO" id="GO:0030154">
    <property type="term" value="P:cell differentiation"/>
    <property type="evidence" value="ECO:0007669"/>
    <property type="project" value="TreeGrafter"/>
</dbReference>
<name>A0A392M220_9FABA</name>
<dbReference type="Proteomes" id="UP000265520">
    <property type="component" value="Unassembled WGS sequence"/>
</dbReference>
<proteinExistence type="predicted"/>
<dbReference type="EMBL" id="LXQA010001834">
    <property type="protein sequence ID" value="MCH81063.1"/>
    <property type="molecule type" value="Genomic_DNA"/>
</dbReference>
<dbReference type="PANTHER" id="PTHR13742">
    <property type="entry name" value="RETINOBLASTOMA-ASSOCIATED PROTEIN RB -RELATED"/>
    <property type="match status" value="1"/>
</dbReference>
<evidence type="ECO:0000313" key="3">
    <source>
        <dbReference type="Proteomes" id="UP000265520"/>
    </source>
</evidence>
<dbReference type="GO" id="GO:0006357">
    <property type="term" value="P:regulation of transcription by RNA polymerase II"/>
    <property type="evidence" value="ECO:0007669"/>
    <property type="project" value="InterPro"/>
</dbReference>
<dbReference type="GO" id="GO:0000977">
    <property type="term" value="F:RNA polymerase II transcription regulatory region sequence-specific DNA binding"/>
    <property type="evidence" value="ECO:0007669"/>
    <property type="project" value="TreeGrafter"/>
</dbReference>
<dbReference type="Pfam" id="PF01857">
    <property type="entry name" value="RB_B"/>
    <property type="match status" value="1"/>
</dbReference>
<dbReference type="AlphaFoldDB" id="A0A392M220"/>
<organism evidence="2 3">
    <name type="scientific">Trifolium medium</name>
    <dbReference type="NCBI Taxonomy" id="97028"/>
    <lineage>
        <taxon>Eukaryota</taxon>
        <taxon>Viridiplantae</taxon>
        <taxon>Streptophyta</taxon>
        <taxon>Embryophyta</taxon>
        <taxon>Tracheophyta</taxon>
        <taxon>Spermatophyta</taxon>
        <taxon>Magnoliopsida</taxon>
        <taxon>eudicotyledons</taxon>
        <taxon>Gunneridae</taxon>
        <taxon>Pentapetalae</taxon>
        <taxon>rosids</taxon>
        <taxon>fabids</taxon>
        <taxon>Fabales</taxon>
        <taxon>Fabaceae</taxon>
        <taxon>Papilionoideae</taxon>
        <taxon>50 kb inversion clade</taxon>
        <taxon>NPAAA clade</taxon>
        <taxon>Hologalegina</taxon>
        <taxon>IRL clade</taxon>
        <taxon>Trifolieae</taxon>
        <taxon>Trifolium</taxon>
    </lineage>
</organism>
<dbReference type="InterPro" id="IPR028309">
    <property type="entry name" value="RB_fam"/>
</dbReference>
<evidence type="ECO:0000259" key="1">
    <source>
        <dbReference type="Pfam" id="PF01857"/>
    </source>
</evidence>
<dbReference type="InterPro" id="IPR002719">
    <property type="entry name" value="RB_B"/>
</dbReference>
<sequence>SELYTVVTPARSYKIAEFINKADGHLAQCPEPPKIFTFPSLPVMSVEEKSAAHYACVSPIGSSEIIMLGAVRIKSMVEMLGLSQQIRENVYRLFQRILHQHTSLFFDRHIDHIILCCFCAAAKISKLSLTFKEVISSYVNQPQCNPRVFDSVFVDWALACQDSASGKRKGQEHVDFVTFCKDIFLPSVEPLLLELFTEGTSGQKRKKMAQVKIASIKSWLSPSVHPLVS</sequence>
<dbReference type="GO" id="GO:2000134">
    <property type="term" value="P:negative regulation of G1/S transition of mitotic cell cycle"/>
    <property type="evidence" value="ECO:0007669"/>
    <property type="project" value="TreeGrafter"/>
</dbReference>
<reference evidence="2 3" key="1">
    <citation type="journal article" date="2018" name="Front. Plant Sci.">
        <title>Red Clover (Trifolium pratense) and Zigzag Clover (T. medium) - A Picture of Genomic Similarities and Differences.</title>
        <authorList>
            <person name="Dluhosova J."/>
            <person name="Istvanek J."/>
            <person name="Nedelnik J."/>
            <person name="Repkova J."/>
        </authorList>
    </citation>
    <scope>NUCLEOTIDE SEQUENCE [LARGE SCALE GENOMIC DNA]</scope>
    <source>
        <strain evidence="3">cv. 10/8</strain>
        <tissue evidence="2">Leaf</tissue>
    </source>
</reference>
<dbReference type="GO" id="GO:0005634">
    <property type="term" value="C:nucleus"/>
    <property type="evidence" value="ECO:0007669"/>
    <property type="project" value="InterPro"/>
</dbReference>
<accession>A0A392M220</accession>